<evidence type="ECO:0000256" key="1">
    <source>
        <dbReference type="SAM" id="MobiDB-lite"/>
    </source>
</evidence>
<proteinExistence type="predicted"/>
<feature type="region of interest" description="Disordered" evidence="1">
    <location>
        <begin position="1"/>
        <end position="64"/>
    </location>
</feature>
<keyword evidence="2" id="KW-0812">Transmembrane</keyword>
<name>A0A9K3GHC5_9EUKA</name>
<accession>A0A9K3GHC5</accession>
<protein>
    <recommendedName>
        <fullName evidence="5">Solute-binding protein family 3/N-terminal domain-containing protein</fullName>
    </recommendedName>
</protein>
<sequence>MSDTLTDVTSTRIRSSRAASCPRNSRFGSSSQIEDGPSFARGRHEDASGSRIGLASSRRRTQKVVSADACDNKPTVTGSRTISGRAQGIIDPSQQVSDAAAFNGAGLLVPGSTRVQVSNDEYPVYLNACSATSARMLKNVRPTVSFRTGGVGFATLCDNSAGNAAVSMFSPLFDPVAVNLLAVLLLSHMVFANLIYCTQHFGNSSSRGEPYQKEALMAFYFSVLGYDLTKINTSLGRLLAGIDTLLQSVLMTLFVSAVTVVSITASDSQFDPDSLTDYTIASVPNSATYAWAVSTGAHVVDMSADYSDALTLLESGEADAILSVKEPLNQVIKEHPGVICSVDGEWNINPKVIYINSSYGEYGDDFNVALQELIESGEVDALATTWLDSTEDAWGGWGKMETALWAILALLAVGLWLGILTVSKFRSTLVKRRQRQMGDMGKMARGEGAGNPRLAV</sequence>
<evidence type="ECO:0000313" key="3">
    <source>
        <dbReference type="EMBL" id="GIQ82226.1"/>
    </source>
</evidence>
<keyword evidence="4" id="KW-1185">Reference proteome</keyword>
<feature type="compositionally biased region" description="Low complexity" evidence="1">
    <location>
        <begin position="9"/>
        <end position="20"/>
    </location>
</feature>
<feature type="transmembrane region" description="Helical" evidence="2">
    <location>
        <begin position="245"/>
        <end position="265"/>
    </location>
</feature>
<evidence type="ECO:0008006" key="5">
    <source>
        <dbReference type="Google" id="ProtNLM"/>
    </source>
</evidence>
<keyword evidence="2" id="KW-0472">Membrane</keyword>
<organism evidence="3 4">
    <name type="scientific">Kipferlia bialata</name>
    <dbReference type="NCBI Taxonomy" id="797122"/>
    <lineage>
        <taxon>Eukaryota</taxon>
        <taxon>Metamonada</taxon>
        <taxon>Carpediemonas-like organisms</taxon>
        <taxon>Kipferlia</taxon>
    </lineage>
</organism>
<feature type="compositionally biased region" description="Polar residues" evidence="1">
    <location>
        <begin position="22"/>
        <end position="33"/>
    </location>
</feature>
<comment type="caution">
    <text evidence="3">The sequence shown here is derived from an EMBL/GenBank/DDBJ whole genome shotgun (WGS) entry which is preliminary data.</text>
</comment>
<feature type="transmembrane region" description="Helical" evidence="2">
    <location>
        <begin position="176"/>
        <end position="196"/>
    </location>
</feature>
<dbReference type="Gene3D" id="3.40.190.10">
    <property type="entry name" value="Periplasmic binding protein-like II"/>
    <property type="match status" value="2"/>
</dbReference>
<dbReference type="EMBL" id="BDIP01000629">
    <property type="protein sequence ID" value="GIQ82226.1"/>
    <property type="molecule type" value="Genomic_DNA"/>
</dbReference>
<gene>
    <name evidence="3" type="ORF">KIPB_003325</name>
</gene>
<evidence type="ECO:0000313" key="4">
    <source>
        <dbReference type="Proteomes" id="UP000265618"/>
    </source>
</evidence>
<dbReference type="Proteomes" id="UP000265618">
    <property type="component" value="Unassembled WGS sequence"/>
</dbReference>
<reference evidence="3 4" key="1">
    <citation type="journal article" date="2018" name="PLoS ONE">
        <title>The draft genome of Kipferlia bialata reveals reductive genome evolution in fornicate parasites.</title>
        <authorList>
            <person name="Tanifuji G."/>
            <person name="Takabayashi S."/>
            <person name="Kume K."/>
            <person name="Takagi M."/>
            <person name="Nakayama T."/>
            <person name="Kamikawa R."/>
            <person name="Inagaki Y."/>
            <person name="Hashimoto T."/>
        </authorList>
    </citation>
    <scope>NUCLEOTIDE SEQUENCE [LARGE SCALE GENOMIC DNA]</scope>
    <source>
        <strain evidence="3">NY0173</strain>
    </source>
</reference>
<dbReference type="AlphaFoldDB" id="A0A9K3GHC5"/>
<keyword evidence="2" id="KW-1133">Transmembrane helix</keyword>
<dbReference type="SUPFAM" id="SSF53850">
    <property type="entry name" value="Periplasmic binding protein-like II"/>
    <property type="match status" value="1"/>
</dbReference>
<feature type="transmembrane region" description="Helical" evidence="2">
    <location>
        <begin position="403"/>
        <end position="425"/>
    </location>
</feature>
<evidence type="ECO:0000256" key="2">
    <source>
        <dbReference type="SAM" id="Phobius"/>
    </source>
</evidence>